<protein>
    <submittedName>
        <fullName evidence="2">DUF4829 domain-containing protein</fullName>
    </submittedName>
</protein>
<reference evidence="2 3" key="1">
    <citation type="submission" date="2020-04" db="EMBL/GenBank/DDBJ databases">
        <authorList>
            <person name="Doyle D.A."/>
        </authorList>
    </citation>
    <scope>NUCLEOTIDE SEQUENCE [LARGE SCALE GENOMIC DNA]</scope>
    <source>
        <strain evidence="2 3">P21</strain>
    </source>
</reference>
<evidence type="ECO:0000313" key="3">
    <source>
        <dbReference type="Proteomes" id="UP000537131"/>
    </source>
</evidence>
<organism evidence="2 3">
    <name type="scientific">Clostridium muellerianum</name>
    <dbReference type="NCBI Taxonomy" id="2716538"/>
    <lineage>
        <taxon>Bacteria</taxon>
        <taxon>Bacillati</taxon>
        <taxon>Bacillota</taxon>
        <taxon>Clostridia</taxon>
        <taxon>Eubacteriales</taxon>
        <taxon>Clostridiaceae</taxon>
        <taxon>Clostridium</taxon>
    </lineage>
</organism>
<evidence type="ECO:0000259" key="1">
    <source>
        <dbReference type="Pfam" id="PF16111"/>
    </source>
</evidence>
<reference evidence="2 3" key="2">
    <citation type="submission" date="2020-06" db="EMBL/GenBank/DDBJ databases">
        <title>Complete Genome Sequence of Clostridium muelleri sp. nov. P21T, an Acid-Alcohol Producing Acetogen Isolated from Old Hay.</title>
        <authorList>
            <person name="Duncan K.E."/>
            <person name="Tanner R.S."/>
        </authorList>
    </citation>
    <scope>NUCLEOTIDE SEQUENCE [LARGE SCALE GENOMIC DNA]</scope>
    <source>
        <strain evidence="2 3">P21</strain>
    </source>
</reference>
<dbReference type="RefSeq" id="WP_169296305.1">
    <property type="nucleotide sequence ID" value="NZ_JABBNI010000007.1"/>
</dbReference>
<comment type="caution">
    <text evidence="2">The sequence shown here is derived from an EMBL/GenBank/DDBJ whole genome shotgun (WGS) entry which is preliminary data.</text>
</comment>
<keyword evidence="3" id="KW-1185">Reference proteome</keyword>
<gene>
    <name evidence="2" type="ORF">HBE96_03105</name>
</gene>
<dbReference type="Pfam" id="PF16111">
    <property type="entry name" value="DUF4829"/>
    <property type="match status" value="1"/>
</dbReference>
<feature type="domain" description="DUF4829" evidence="1">
    <location>
        <begin position="2"/>
        <end position="42"/>
    </location>
</feature>
<sequence>MVQYKVAYKNDNIEPEVSGKYKKPYTLIRKDKNSLWLIDDGGGG</sequence>
<dbReference type="Proteomes" id="UP000537131">
    <property type="component" value="Unassembled WGS sequence"/>
</dbReference>
<dbReference type="AlphaFoldDB" id="A0A7Y0HLA3"/>
<dbReference type="EMBL" id="JABBNI010000007">
    <property type="protein sequence ID" value="NMM61694.1"/>
    <property type="molecule type" value="Genomic_DNA"/>
</dbReference>
<evidence type="ECO:0000313" key="2">
    <source>
        <dbReference type="EMBL" id="NMM61694.1"/>
    </source>
</evidence>
<dbReference type="InterPro" id="IPR032256">
    <property type="entry name" value="DUF4829"/>
</dbReference>
<accession>A0A7Y0HLA3</accession>
<name>A0A7Y0HLA3_9CLOT</name>
<proteinExistence type="predicted"/>